<feature type="domain" description="SpoVT-AbrB" evidence="8">
    <location>
        <begin position="76"/>
        <end position="119"/>
    </location>
</feature>
<name>A0A1F5TEZ1_9BACT</name>
<dbReference type="GO" id="GO:0003700">
    <property type="term" value="F:DNA-binding transcription factor activity"/>
    <property type="evidence" value="ECO:0007669"/>
    <property type="project" value="UniProtKB-UniRule"/>
</dbReference>
<dbReference type="InterPro" id="IPR035644">
    <property type="entry name" value="MraZ_C"/>
</dbReference>
<dbReference type="PROSITE" id="PS51740">
    <property type="entry name" value="SPOVT_ABRB"/>
    <property type="match status" value="2"/>
</dbReference>
<dbReference type="GO" id="GO:0009295">
    <property type="term" value="C:nucleoid"/>
    <property type="evidence" value="ECO:0007669"/>
    <property type="project" value="UniProtKB-SubCell"/>
</dbReference>
<evidence type="ECO:0000256" key="7">
    <source>
        <dbReference type="HAMAP-Rule" id="MF_01008"/>
    </source>
</evidence>
<dbReference type="GO" id="GO:0051301">
    <property type="term" value="P:cell division"/>
    <property type="evidence" value="ECO:0007669"/>
    <property type="project" value="UniProtKB-KW"/>
</dbReference>
<dbReference type="Gene3D" id="3.40.1550.20">
    <property type="entry name" value="Transcriptional regulator MraZ domain"/>
    <property type="match status" value="1"/>
</dbReference>
<dbReference type="GO" id="GO:0000976">
    <property type="term" value="F:transcription cis-regulatory region binding"/>
    <property type="evidence" value="ECO:0007669"/>
    <property type="project" value="TreeGrafter"/>
</dbReference>
<dbReference type="InterPro" id="IPR035642">
    <property type="entry name" value="MraZ_N"/>
</dbReference>
<evidence type="ECO:0000313" key="10">
    <source>
        <dbReference type="Proteomes" id="UP000178656"/>
    </source>
</evidence>
<dbReference type="InterPro" id="IPR007159">
    <property type="entry name" value="SpoVT-AbrB_dom"/>
</dbReference>
<comment type="subcellular location">
    <subcellularLocation>
        <location evidence="7">Cytoplasm</location>
        <location evidence="7">Nucleoid</location>
    </subcellularLocation>
</comment>
<comment type="subunit">
    <text evidence="7">Forms oligomers.</text>
</comment>
<evidence type="ECO:0000256" key="4">
    <source>
        <dbReference type="ARBA" id="ARBA00023015"/>
    </source>
</evidence>
<dbReference type="PANTHER" id="PTHR34701:SF1">
    <property type="entry name" value="TRANSCRIPTIONAL REGULATOR MRAZ"/>
    <property type="match status" value="1"/>
</dbReference>
<evidence type="ECO:0000256" key="1">
    <source>
        <dbReference type="ARBA" id="ARBA00013860"/>
    </source>
</evidence>
<dbReference type="PANTHER" id="PTHR34701">
    <property type="entry name" value="TRANSCRIPTIONAL REGULATOR MRAZ"/>
    <property type="match status" value="1"/>
</dbReference>
<dbReference type="InterPro" id="IPR020603">
    <property type="entry name" value="MraZ_dom"/>
</dbReference>
<keyword evidence="2 7" id="KW-0963">Cytoplasm</keyword>
<keyword evidence="9" id="KW-0131">Cell cycle</keyword>
<gene>
    <name evidence="7" type="primary">mraZ</name>
    <name evidence="9" type="ORF">A2482_05085</name>
</gene>
<sequence>MFIGEYNFSVDTKGRIAIPAKFRAMLGKGAVVTRGLDNCLSVYPKTEWTVVAKKLSSLPISQANSRAFSRLMLAGAMAVEFDGQGRIVLPEYLRQYAAIGKKVVIAGLFNRLEVWAEDKWAAYRGQTEKDGNSIAEQLGELGI</sequence>
<evidence type="ECO:0000256" key="5">
    <source>
        <dbReference type="ARBA" id="ARBA00023125"/>
    </source>
</evidence>
<evidence type="ECO:0000313" key="9">
    <source>
        <dbReference type="EMBL" id="OGF37475.1"/>
    </source>
</evidence>
<protein>
    <recommendedName>
        <fullName evidence="1 7">Transcriptional regulator MraZ</fullName>
    </recommendedName>
</protein>
<evidence type="ECO:0000259" key="8">
    <source>
        <dbReference type="PROSITE" id="PS51740"/>
    </source>
</evidence>
<organism evidence="9 10">
    <name type="scientific">Candidatus Falkowbacteria bacterium RIFOXYC2_FULL_48_21</name>
    <dbReference type="NCBI Taxonomy" id="1798005"/>
    <lineage>
        <taxon>Bacteria</taxon>
        <taxon>Candidatus Falkowiibacteriota</taxon>
    </lineage>
</organism>
<dbReference type="CDD" id="cd16321">
    <property type="entry name" value="MraZ_C"/>
    <property type="match status" value="1"/>
</dbReference>
<feature type="domain" description="SpoVT-AbrB" evidence="8">
    <location>
        <begin position="5"/>
        <end position="47"/>
    </location>
</feature>
<dbReference type="GO" id="GO:2000143">
    <property type="term" value="P:negative regulation of DNA-templated transcription initiation"/>
    <property type="evidence" value="ECO:0007669"/>
    <property type="project" value="TreeGrafter"/>
</dbReference>
<dbReference type="InterPro" id="IPR037914">
    <property type="entry name" value="SpoVT-AbrB_sf"/>
</dbReference>
<dbReference type="GO" id="GO:0005737">
    <property type="term" value="C:cytoplasm"/>
    <property type="evidence" value="ECO:0007669"/>
    <property type="project" value="UniProtKB-UniRule"/>
</dbReference>
<evidence type="ECO:0000256" key="2">
    <source>
        <dbReference type="ARBA" id="ARBA00022490"/>
    </source>
</evidence>
<comment type="caution">
    <text evidence="9">The sequence shown here is derived from an EMBL/GenBank/DDBJ whole genome shotgun (WGS) entry which is preliminary data.</text>
</comment>
<keyword evidence="5 7" id="KW-0238">DNA-binding</keyword>
<dbReference type="EMBL" id="MFGM01000021">
    <property type="protein sequence ID" value="OGF37475.1"/>
    <property type="molecule type" value="Genomic_DNA"/>
</dbReference>
<dbReference type="NCBIfam" id="TIGR00242">
    <property type="entry name" value="division/cell wall cluster transcriptional repressor MraZ"/>
    <property type="match status" value="1"/>
</dbReference>
<dbReference type="HAMAP" id="MF_01008">
    <property type="entry name" value="MraZ"/>
    <property type="match status" value="1"/>
</dbReference>
<dbReference type="InterPro" id="IPR038619">
    <property type="entry name" value="MraZ_sf"/>
</dbReference>
<comment type="similarity">
    <text evidence="7">Belongs to the MraZ family.</text>
</comment>
<dbReference type="SUPFAM" id="SSF89447">
    <property type="entry name" value="AbrB/MazE/MraZ-like"/>
    <property type="match status" value="1"/>
</dbReference>
<keyword evidence="9" id="KW-0132">Cell division</keyword>
<dbReference type="AlphaFoldDB" id="A0A1F5TEZ1"/>
<proteinExistence type="inferred from homology"/>
<evidence type="ECO:0000256" key="6">
    <source>
        <dbReference type="ARBA" id="ARBA00023163"/>
    </source>
</evidence>
<accession>A0A1F5TEZ1</accession>
<dbReference type="Proteomes" id="UP000178656">
    <property type="component" value="Unassembled WGS sequence"/>
</dbReference>
<dbReference type="CDD" id="cd16320">
    <property type="entry name" value="MraZ_N"/>
    <property type="match status" value="1"/>
</dbReference>
<dbReference type="Pfam" id="PF02381">
    <property type="entry name" value="MraZ"/>
    <property type="match status" value="2"/>
</dbReference>
<reference evidence="9 10" key="1">
    <citation type="journal article" date="2016" name="Nat. Commun.">
        <title>Thousands of microbial genomes shed light on interconnected biogeochemical processes in an aquifer system.</title>
        <authorList>
            <person name="Anantharaman K."/>
            <person name="Brown C.T."/>
            <person name="Hug L.A."/>
            <person name="Sharon I."/>
            <person name="Castelle C.J."/>
            <person name="Probst A.J."/>
            <person name="Thomas B.C."/>
            <person name="Singh A."/>
            <person name="Wilkins M.J."/>
            <person name="Karaoz U."/>
            <person name="Brodie E.L."/>
            <person name="Williams K.H."/>
            <person name="Hubbard S.S."/>
            <person name="Banfield J.F."/>
        </authorList>
    </citation>
    <scope>NUCLEOTIDE SEQUENCE [LARGE SCALE GENOMIC DNA]</scope>
</reference>
<keyword evidence="4 7" id="KW-0805">Transcription regulation</keyword>
<keyword evidence="6 7" id="KW-0804">Transcription</keyword>
<dbReference type="InterPro" id="IPR003444">
    <property type="entry name" value="MraZ"/>
</dbReference>
<evidence type="ECO:0000256" key="3">
    <source>
        <dbReference type="ARBA" id="ARBA00022737"/>
    </source>
</evidence>
<keyword evidence="3" id="KW-0677">Repeat</keyword>